<dbReference type="InterPro" id="IPR013762">
    <property type="entry name" value="Integrase-like_cat_sf"/>
</dbReference>
<sequence>MLTDNVTDGLNEFVYPNHHIIEGFRAVISSELSALLDRTPDGWLSHFSTIEAYINTLNTSPQTSNNNQKNVLTSAIKRASMLGTLDFTAALATTPFPDWDAHEQEQYQRYKCLIIFSTMQLSLIGNHGNAIEKALRQLRLFTTNKKHRQAFKLLPKIDESTCLKTLAADLDQTRKDILDKKTKPYIDYIAVAISNAIEFKSGIIRTPKAKPITDAQSPIPAKVTTIYEGGVVCEELTFDKPSTHGLDEIDEPLELKNTRTLRTTDKSLHNLSRAQKAIRSQRFSEQIYMRNLSLPCSVEHLSKWDIRNLLLIASNKTQLAERQHIVADILLIMLFSGLRKEQLSNARLYLSEKRQGLLIYEVPHSVPSGTQNPIIEPLISSPTHKAIRVPMPLITSLGNEQAVINEEVINQTLGLLKEINNKYSTRLTLSRISNYLGHWYSCNGFDPAESAILKGLTAQQYAPIAYTNFNESNFLLNHQCYLKDVFSFAELSYDLPDIQQRSNTLGSAIKIKDHALKQLFQILQPDPSLKKRTALACMYEYHNQYTCYVWLLLAFSTGHRNVNAPLGSLADYNEHNGTWWISDKERRNGLSARTVVLPKTAARQVELYLQHIQTLVKKTRLLADNISLHCQQVLNKQSNLLFFIDSPSTQAAQAAQAVGLTPSVLKQVLKHTVPFQYNWPRHHLRTHLKNKNIHYELINSWMGHEDFGEEGLGSFSSLSLHDFTQISDQIELLLNELNVQAITGWS</sequence>
<protein>
    <submittedName>
        <fullName evidence="2">Uncharacterized protein</fullName>
    </submittedName>
</protein>
<keyword evidence="1" id="KW-0233">DNA recombination</keyword>
<dbReference type="GO" id="GO:0006310">
    <property type="term" value="P:DNA recombination"/>
    <property type="evidence" value="ECO:0007669"/>
    <property type="project" value="UniProtKB-KW"/>
</dbReference>
<evidence type="ECO:0000313" key="3">
    <source>
        <dbReference type="Proteomes" id="UP001212189"/>
    </source>
</evidence>
<dbReference type="GO" id="GO:0003677">
    <property type="term" value="F:DNA binding"/>
    <property type="evidence" value="ECO:0007669"/>
    <property type="project" value="InterPro"/>
</dbReference>
<dbReference type="Gene3D" id="1.10.443.10">
    <property type="entry name" value="Intergrase catalytic core"/>
    <property type="match status" value="1"/>
</dbReference>
<dbReference type="EMBL" id="CP114976">
    <property type="protein sequence ID" value="WBE26228.1"/>
    <property type="molecule type" value="Genomic_DNA"/>
</dbReference>
<dbReference type="GO" id="GO:0015074">
    <property type="term" value="P:DNA integration"/>
    <property type="evidence" value="ECO:0007669"/>
    <property type="project" value="InterPro"/>
</dbReference>
<accession>A0AAE9VQI3</accession>
<organism evidence="2 3">
    <name type="scientific">Denitrificimonas caeni</name>
    <dbReference type="NCBI Taxonomy" id="521720"/>
    <lineage>
        <taxon>Bacteria</taxon>
        <taxon>Pseudomonadati</taxon>
        <taxon>Pseudomonadota</taxon>
        <taxon>Gammaproteobacteria</taxon>
        <taxon>Pseudomonadales</taxon>
        <taxon>Pseudomonadaceae</taxon>
        <taxon>Denitrificimonas</taxon>
    </lineage>
</organism>
<dbReference type="RefSeq" id="WP_269819151.1">
    <property type="nucleotide sequence ID" value="NZ_CP114976.1"/>
</dbReference>
<reference evidence="2 3" key="1">
    <citation type="submission" date="2022-12" db="EMBL/GenBank/DDBJ databases">
        <title>Coexistence and Characterization of a Novel Tigecycline Resistance gene tet(X) variant and blaNDM-1 in a Pseudomonas caeni Isolate of Chicken Origin.</title>
        <authorList>
            <person name="Lu X."/>
            <person name="Zhang L."/>
            <person name="Li R."/>
            <person name="Wang Z."/>
        </authorList>
    </citation>
    <scope>NUCLEOTIDE SEQUENCE [LARGE SCALE GENOMIC DNA]</scope>
    <source>
        <strain evidence="2 3">CE14</strain>
    </source>
</reference>
<gene>
    <name evidence="2" type="ORF">O6P33_05200</name>
</gene>
<dbReference type="KEGG" id="dce:O6P33_05200"/>
<evidence type="ECO:0000313" key="2">
    <source>
        <dbReference type="EMBL" id="WBE26228.1"/>
    </source>
</evidence>
<name>A0AAE9VQI3_9GAMM</name>
<dbReference type="AlphaFoldDB" id="A0AAE9VQI3"/>
<dbReference type="InterPro" id="IPR011010">
    <property type="entry name" value="DNA_brk_join_enz"/>
</dbReference>
<evidence type="ECO:0000256" key="1">
    <source>
        <dbReference type="ARBA" id="ARBA00023172"/>
    </source>
</evidence>
<dbReference type="SUPFAM" id="SSF56349">
    <property type="entry name" value="DNA breaking-rejoining enzymes"/>
    <property type="match status" value="1"/>
</dbReference>
<dbReference type="Proteomes" id="UP001212189">
    <property type="component" value="Chromosome"/>
</dbReference>
<keyword evidence="3" id="KW-1185">Reference proteome</keyword>
<proteinExistence type="predicted"/>